<keyword evidence="4" id="KW-1185">Reference proteome</keyword>
<dbReference type="HAMAP" id="MF_00048">
    <property type="entry name" value="UPF0102"/>
    <property type="match status" value="1"/>
</dbReference>
<dbReference type="GO" id="GO:0003676">
    <property type="term" value="F:nucleic acid binding"/>
    <property type="evidence" value="ECO:0007669"/>
    <property type="project" value="InterPro"/>
</dbReference>
<dbReference type="CDD" id="cd20736">
    <property type="entry name" value="PoNe_Nuclease"/>
    <property type="match status" value="1"/>
</dbReference>
<dbReference type="PANTHER" id="PTHR34039:SF1">
    <property type="entry name" value="UPF0102 PROTEIN YRAN"/>
    <property type="match status" value="1"/>
</dbReference>
<dbReference type="PANTHER" id="PTHR34039">
    <property type="entry name" value="UPF0102 PROTEIN YRAN"/>
    <property type="match status" value="1"/>
</dbReference>
<evidence type="ECO:0000313" key="3">
    <source>
        <dbReference type="EMBL" id="KAA6186636.1"/>
    </source>
</evidence>
<dbReference type="OrthoDB" id="9794876at2"/>
<protein>
    <recommendedName>
        <fullName evidence="2">UPF0102 protein F2Q65_04480</fullName>
    </recommendedName>
</protein>
<comment type="caution">
    <text evidence="3">The sequence shown here is derived from an EMBL/GenBank/DDBJ whole genome shotgun (WGS) entry which is preliminary data.</text>
</comment>
<dbReference type="Pfam" id="PF02021">
    <property type="entry name" value="UPF0102"/>
    <property type="match status" value="1"/>
</dbReference>
<evidence type="ECO:0000256" key="2">
    <source>
        <dbReference type="HAMAP-Rule" id="MF_00048"/>
    </source>
</evidence>
<dbReference type="NCBIfam" id="NF009150">
    <property type="entry name" value="PRK12497.1-3"/>
    <property type="match status" value="1"/>
</dbReference>
<dbReference type="InterPro" id="IPR003509">
    <property type="entry name" value="UPF0102_YraN-like"/>
</dbReference>
<dbReference type="RefSeq" id="WP_150090855.1">
    <property type="nucleotide sequence ID" value="NZ_JBFUOH010000052.1"/>
</dbReference>
<name>A0A5M8FRA6_9GAMM</name>
<reference evidence="3 4" key="1">
    <citation type="submission" date="2019-09" db="EMBL/GenBank/DDBJ databases">
        <title>Whole-genome sequence of the purple sulfur bacterium Thiohalocapsa marina DSM 19078.</title>
        <authorList>
            <person name="Kyndt J.A."/>
            <person name="Meyer T.E."/>
        </authorList>
    </citation>
    <scope>NUCLEOTIDE SEQUENCE [LARGE SCALE GENOMIC DNA]</scope>
    <source>
        <strain evidence="3 4">DSM 19078</strain>
    </source>
</reference>
<dbReference type="Gene3D" id="3.40.1350.10">
    <property type="match status" value="1"/>
</dbReference>
<comment type="similarity">
    <text evidence="1 2">Belongs to the UPF0102 family.</text>
</comment>
<accession>A0A5M8FRA6</accession>
<dbReference type="Proteomes" id="UP000322981">
    <property type="component" value="Unassembled WGS sequence"/>
</dbReference>
<sequence length="123" mass="14049">MTAPRRTTPGQTGDAKEALARRFLEQQGLQHVAHNVRCRLGEIDLVMRDAQTLVFVEVRYRRSERFGGAAASVDWRKQRKLSAAARYFLQRRQIDLPCRFDVVAITAGDHIDWIKHAFEGAVT</sequence>
<dbReference type="EMBL" id="VWXX01000004">
    <property type="protein sequence ID" value="KAA6186636.1"/>
    <property type="molecule type" value="Genomic_DNA"/>
</dbReference>
<evidence type="ECO:0000313" key="4">
    <source>
        <dbReference type="Proteomes" id="UP000322981"/>
    </source>
</evidence>
<evidence type="ECO:0000256" key="1">
    <source>
        <dbReference type="ARBA" id="ARBA00006738"/>
    </source>
</evidence>
<organism evidence="3 4">
    <name type="scientific">Thiohalocapsa marina</name>
    <dbReference type="NCBI Taxonomy" id="424902"/>
    <lineage>
        <taxon>Bacteria</taxon>
        <taxon>Pseudomonadati</taxon>
        <taxon>Pseudomonadota</taxon>
        <taxon>Gammaproteobacteria</taxon>
        <taxon>Chromatiales</taxon>
        <taxon>Chromatiaceae</taxon>
        <taxon>Thiohalocapsa</taxon>
    </lineage>
</organism>
<dbReference type="NCBIfam" id="TIGR00252">
    <property type="entry name" value="YraN family protein"/>
    <property type="match status" value="1"/>
</dbReference>
<dbReference type="InterPro" id="IPR011335">
    <property type="entry name" value="Restrct_endonuc-II-like"/>
</dbReference>
<dbReference type="SUPFAM" id="SSF52980">
    <property type="entry name" value="Restriction endonuclease-like"/>
    <property type="match status" value="1"/>
</dbReference>
<dbReference type="AlphaFoldDB" id="A0A5M8FRA6"/>
<gene>
    <name evidence="3" type="ORF">F2Q65_04480</name>
</gene>
<dbReference type="InterPro" id="IPR011856">
    <property type="entry name" value="tRNA_endonuc-like_dom_sf"/>
</dbReference>
<proteinExistence type="inferred from homology"/>